<evidence type="ECO:0000313" key="3">
    <source>
        <dbReference type="Proteomes" id="UP000054359"/>
    </source>
</evidence>
<evidence type="ECO:0000313" key="2">
    <source>
        <dbReference type="EMBL" id="KFM78234.1"/>
    </source>
</evidence>
<feature type="region of interest" description="Disordered" evidence="1">
    <location>
        <begin position="19"/>
        <end position="133"/>
    </location>
</feature>
<accession>A0A087ULJ5</accession>
<dbReference type="Proteomes" id="UP000054359">
    <property type="component" value="Unassembled WGS sequence"/>
</dbReference>
<sequence>MSSPVPEFREAHQYWQPLLNNDIIRPKPRRLGDMSKQDTSPTQAIQRTSSRERLFIGSPLRPYERDAGVGGSAPSLSKTTSRETLHPNSDGRTPSKEGVSTTSGSRETTPVTHSSSSTAFLKSASREKASAHG</sequence>
<protein>
    <submittedName>
        <fullName evidence="2">Uncharacterized protein</fullName>
    </submittedName>
</protein>
<dbReference type="OrthoDB" id="10441481at2759"/>
<feature type="compositionally biased region" description="Basic and acidic residues" evidence="1">
    <location>
        <begin position="124"/>
        <end position="133"/>
    </location>
</feature>
<feature type="compositionally biased region" description="Polar residues" evidence="1">
    <location>
        <begin position="86"/>
        <end position="113"/>
    </location>
</feature>
<evidence type="ECO:0000256" key="1">
    <source>
        <dbReference type="SAM" id="MobiDB-lite"/>
    </source>
</evidence>
<proteinExistence type="predicted"/>
<feature type="compositionally biased region" description="Low complexity" evidence="1">
    <location>
        <begin position="114"/>
        <end position="123"/>
    </location>
</feature>
<feature type="non-terminal residue" evidence="2">
    <location>
        <position position="133"/>
    </location>
</feature>
<name>A0A087ULJ5_STEMI</name>
<keyword evidence="3" id="KW-1185">Reference proteome</keyword>
<dbReference type="AlphaFoldDB" id="A0A087ULJ5"/>
<organism evidence="2 3">
    <name type="scientific">Stegodyphus mimosarum</name>
    <name type="common">African social velvet spider</name>
    <dbReference type="NCBI Taxonomy" id="407821"/>
    <lineage>
        <taxon>Eukaryota</taxon>
        <taxon>Metazoa</taxon>
        <taxon>Ecdysozoa</taxon>
        <taxon>Arthropoda</taxon>
        <taxon>Chelicerata</taxon>
        <taxon>Arachnida</taxon>
        <taxon>Araneae</taxon>
        <taxon>Araneomorphae</taxon>
        <taxon>Entelegynae</taxon>
        <taxon>Eresoidea</taxon>
        <taxon>Eresidae</taxon>
        <taxon>Stegodyphus</taxon>
    </lineage>
</organism>
<reference evidence="2 3" key="1">
    <citation type="submission" date="2013-11" db="EMBL/GenBank/DDBJ databases">
        <title>Genome sequencing of Stegodyphus mimosarum.</title>
        <authorList>
            <person name="Bechsgaard J."/>
        </authorList>
    </citation>
    <scope>NUCLEOTIDE SEQUENCE [LARGE SCALE GENOMIC DNA]</scope>
</reference>
<gene>
    <name evidence="2" type="ORF">X975_22089</name>
</gene>
<dbReference type="EMBL" id="KK120417">
    <property type="protein sequence ID" value="KFM78234.1"/>
    <property type="molecule type" value="Genomic_DNA"/>
</dbReference>
<feature type="compositionally biased region" description="Polar residues" evidence="1">
    <location>
        <begin position="37"/>
        <end position="48"/>
    </location>
</feature>